<protein>
    <submittedName>
        <fullName evidence="1">Uncharacterized protein</fullName>
    </submittedName>
</protein>
<proteinExistence type="predicted"/>
<dbReference type="EMBL" id="AP019525">
    <property type="protein sequence ID" value="BBI90759.1"/>
    <property type="molecule type" value="Genomic_DNA"/>
</dbReference>
<evidence type="ECO:0000313" key="2">
    <source>
        <dbReference type="Proteomes" id="UP000424080"/>
    </source>
</evidence>
<organism evidence="1 2">
    <name type="scientific">Tenacibaculum phage PTm5</name>
    <dbReference type="NCBI Taxonomy" id="2547426"/>
    <lineage>
        <taxon>Viruses</taxon>
        <taxon>Duplodnaviria</taxon>
        <taxon>Heunggongvirae</taxon>
        <taxon>Uroviricota</taxon>
        <taxon>Caudoviricetes</taxon>
        <taxon>Shirahamavirus</taxon>
        <taxon>Shirahamavirus PTm1</taxon>
    </lineage>
</organism>
<evidence type="ECO:0000313" key="1">
    <source>
        <dbReference type="EMBL" id="BBI90759.1"/>
    </source>
</evidence>
<name>A0A5S9ERZ2_9CAUD</name>
<accession>A0A5S9ERZ2</accession>
<reference evidence="1 2" key="1">
    <citation type="journal article" date="2019" name="Arch. Virol.">
        <title>A novel jumbo Tenacibaculum maritimum lytic phage with head-fiber-like appendages.</title>
        <authorList>
            <person name="Kawato Y."/>
            <person name="Istiqomah I."/>
            <person name="Gaafar A.Y."/>
            <person name="Hanaoka M."/>
            <person name="Ishimaru K."/>
            <person name="Yasuike M."/>
            <person name="Nishiki I."/>
            <person name="Nakamura Y."/>
            <person name="Fujiwara A."/>
            <person name="Nakai T."/>
        </authorList>
    </citation>
    <scope>NUCLEOTIDE SEQUENCE [LARGE SCALE GENOMIC DNA]</scope>
    <source>
        <strain evidence="1 2">PTm5</strain>
    </source>
</reference>
<dbReference type="Proteomes" id="UP000424080">
    <property type="component" value="Segment"/>
</dbReference>
<sequence>MVKEFDLPKTFNTLSLDNTVIDVPIDYNFLFGKPWSYLSYNKIHSEIQKQKDEELKEVEKIFRERIKAHQEQFNKAKK</sequence>